<dbReference type="SUPFAM" id="SSF140860">
    <property type="entry name" value="Pseudo ankyrin repeat-like"/>
    <property type="match status" value="1"/>
</dbReference>
<dbReference type="SUPFAM" id="SSF53474">
    <property type="entry name" value="alpha/beta-Hydrolases"/>
    <property type="match status" value="1"/>
</dbReference>
<proteinExistence type="predicted"/>
<dbReference type="SUPFAM" id="SSF52540">
    <property type="entry name" value="P-loop containing nucleoside triphosphate hydrolases"/>
    <property type="match status" value="2"/>
</dbReference>
<feature type="domain" description="RNase H type-1" evidence="6">
    <location>
        <begin position="1627"/>
        <end position="1772"/>
    </location>
</feature>
<dbReference type="InterPro" id="IPR027417">
    <property type="entry name" value="P-loop_NTPase"/>
</dbReference>
<dbReference type="PANTHER" id="PTHR24166:SF48">
    <property type="entry name" value="PROTEIN VAPYRIN"/>
    <property type="match status" value="1"/>
</dbReference>
<dbReference type="Pfam" id="PF24883">
    <property type="entry name" value="NPHP3_N"/>
    <property type="match status" value="1"/>
</dbReference>
<dbReference type="GO" id="GO:0004523">
    <property type="term" value="F:RNA-DNA hybrid ribonuclease activity"/>
    <property type="evidence" value="ECO:0007669"/>
    <property type="project" value="InterPro"/>
</dbReference>
<evidence type="ECO:0000256" key="4">
    <source>
        <dbReference type="SAM" id="SignalP"/>
    </source>
</evidence>
<dbReference type="InterPro" id="IPR036397">
    <property type="entry name" value="RNaseH_sf"/>
</dbReference>
<evidence type="ECO:0000313" key="7">
    <source>
        <dbReference type="EMBL" id="CAI6089408.1"/>
    </source>
</evidence>
<feature type="repeat" description="ANK" evidence="3">
    <location>
        <begin position="1522"/>
        <end position="1546"/>
    </location>
</feature>
<feature type="repeat" description="ANK" evidence="3">
    <location>
        <begin position="1114"/>
        <end position="1138"/>
    </location>
</feature>
<feature type="repeat" description="ANK" evidence="3">
    <location>
        <begin position="1352"/>
        <end position="1376"/>
    </location>
</feature>
<keyword evidence="4" id="KW-0732">Signal</keyword>
<comment type="caution">
    <text evidence="7">The sequence shown here is derived from an EMBL/GenBank/DDBJ whole genome shotgun (WGS) entry which is preliminary data.</text>
</comment>
<dbReference type="InterPro" id="IPR050889">
    <property type="entry name" value="Dendritic_Spine_Reg/Scaffold"/>
</dbReference>
<feature type="repeat" description="ANK" evidence="3">
    <location>
        <begin position="944"/>
        <end position="968"/>
    </location>
</feature>
<protein>
    <submittedName>
        <fullName evidence="7">Uncharacterized protein</fullName>
    </submittedName>
</protein>
<feature type="repeat" description="ANK" evidence="3">
    <location>
        <begin position="1250"/>
        <end position="1274"/>
    </location>
</feature>
<dbReference type="Pfam" id="PF12796">
    <property type="entry name" value="Ank_2"/>
    <property type="match status" value="5"/>
</dbReference>
<dbReference type="InterPro" id="IPR054471">
    <property type="entry name" value="GPIID_WHD"/>
</dbReference>
<feature type="repeat" description="ANK" evidence="3">
    <location>
        <begin position="1148"/>
        <end position="1172"/>
    </location>
</feature>
<evidence type="ECO:0000259" key="5">
    <source>
        <dbReference type="PROSITE" id="PS50837"/>
    </source>
</evidence>
<dbReference type="InterPro" id="IPR029058">
    <property type="entry name" value="AB_hydrolase_fold"/>
</dbReference>
<dbReference type="PROSITE" id="PS50297">
    <property type="entry name" value="ANK_REP_REGION"/>
    <property type="match status" value="14"/>
</dbReference>
<feature type="repeat" description="ANK" evidence="3">
    <location>
        <begin position="1216"/>
        <end position="1240"/>
    </location>
</feature>
<feature type="repeat" description="ANK" evidence="3">
    <location>
        <begin position="1080"/>
        <end position="1104"/>
    </location>
</feature>
<feature type="domain" description="NACHT" evidence="5">
    <location>
        <begin position="456"/>
        <end position="612"/>
    </location>
</feature>
<dbReference type="Pfam" id="PF00023">
    <property type="entry name" value="Ank"/>
    <property type="match status" value="2"/>
</dbReference>
<feature type="repeat" description="ANK" evidence="3">
    <location>
        <begin position="1386"/>
        <end position="1410"/>
    </location>
</feature>
<feature type="repeat" description="ANK" evidence="3">
    <location>
        <begin position="1556"/>
        <end position="1580"/>
    </location>
</feature>
<dbReference type="PROSITE" id="PS50879">
    <property type="entry name" value="RNASE_H_1"/>
    <property type="match status" value="1"/>
</dbReference>
<dbReference type="EMBL" id="CABFNP030001000">
    <property type="protein sequence ID" value="CAI6089408.1"/>
    <property type="molecule type" value="Genomic_DNA"/>
</dbReference>
<feature type="chain" id="PRO_5041378996" evidence="4">
    <location>
        <begin position="19"/>
        <end position="1773"/>
    </location>
</feature>
<dbReference type="PANTHER" id="PTHR24166">
    <property type="entry name" value="ROLLING PEBBLES, ISOFORM B"/>
    <property type="match status" value="1"/>
</dbReference>
<dbReference type="Pfam" id="PF13637">
    <property type="entry name" value="Ank_4"/>
    <property type="match status" value="2"/>
</dbReference>
<evidence type="ECO:0000256" key="2">
    <source>
        <dbReference type="ARBA" id="ARBA00023043"/>
    </source>
</evidence>
<dbReference type="InterPro" id="IPR056884">
    <property type="entry name" value="NPHP3-like_N"/>
</dbReference>
<dbReference type="InterPro" id="IPR007111">
    <property type="entry name" value="NACHT_NTPase"/>
</dbReference>
<keyword evidence="8" id="KW-1185">Reference proteome</keyword>
<dbReference type="Gene3D" id="1.25.40.20">
    <property type="entry name" value="Ankyrin repeat-containing domain"/>
    <property type="match status" value="6"/>
</dbReference>
<dbReference type="Gene3D" id="3.40.50.1820">
    <property type="entry name" value="alpha/beta hydrolase"/>
    <property type="match status" value="1"/>
</dbReference>
<evidence type="ECO:0000256" key="3">
    <source>
        <dbReference type="PROSITE-ProRule" id="PRU00023"/>
    </source>
</evidence>
<name>A0AA35M2S6_9HYPO</name>
<feature type="repeat" description="ANK" evidence="3">
    <location>
        <begin position="1012"/>
        <end position="1036"/>
    </location>
</feature>
<sequence length="1773" mass="198339">MTAIVVLVTTILIRRSSGQPLKLPENKKSLTLRVDDIPADHIHILDHNLKSIFEEDPNLRGDADKVVRHSLVRHGNDSLCATISTITSLSADDLSAQLGRARNSHPYSFTCKFEGITPLHEDKNGADVDIIAVTGLGGHALGSWKSPDSDDVWLRDFLPKDVPNIRVLLYGYDTTLPGSLSKQSIGDLGGALLEQINAYRARDKTSHRPIIFIGHSLGGLLIKEALIRARRKRSVEDSILSNASYGILFFGVPNLGLRNDQLRTVVRGQPNEALIHDLLVDNDSEPSTFMKRLADYFSETCKGQYRVVTFFERILSPTLEVDQDGKWHRSGPVALLVTEKSATNTGLVAVADEDNIPLNRDHSGLVKYSSRSQGDYTVVRERLRRLVDEAKQEVATRFAEHSLYQPQSETTQACLRSLAFDDMDGRQNKIAAAAKDTCKWLLSHETLIQWTRQHRGLLWIKGKPGSGKSTLLKFALREVPAHYGADTLAFSFFFHGRGHELQRNLLGLFRSILHQLLSRVPGALRDLIDEFEAKRKSVGEPGEKWQWHLQQLQAFLASSLPRILKRFPVVVFIDALDECGEEPAVELIGYLKDLISDLPPTNSRFGIFFSCRHYPIVELNSGSTILLDTENNSDITTYIQSRFSGSYADAQIQSIISNSAQGVFMWAYFVVERVLRLKRQGESRGKIEIEIKPTPQNLDDLYNELIQGMENRSYALRLMQWICFSIRPLTTDELQWAMAVQPDRTYKSLEECQNSEDFIADENVDRRIKTLSCGLAEIVPSTNAPIVQVIHQSVKDYFVERGLSLLHQTAPPELLGPAAHCRLSRSCIRYLKTAMLSHCGPFRLEDQSRFPLLHYATTSWMSHVKLGQAAEISPNDLLDLLGRSTEPLVESWVQIYEALEPYDVDCPARGSNVVHIVARHDLTKMLSCLLLPVGKSDIDVRGNKGRTPLSWAAEKGRETVVKILLDTGKVDVDVRDNKGRTSLSWAAQNRREAVVKLLLTTGKASVDVRDIYSRTPLSWAAQYGSEAVVRLLLATGKVDVDVRDNEGRTPLSLAAEVRSEAVVKLLLATGKVDVDTRDGTGRTPLWWAARYGREAVVEILLATGKVDVDIRDNEGRTPLSWVAEKGYEAVVKILLATGKVDIDMRDNKGRTPLRWAAEKGREAVVKLLLATGKVNANVRLNEGRTLLLWAAEDGYEVVIQLLLATGKVDVDIGDNEGRTPLSWVAEKGYKAVVKMLLDTGKVGVDTRDNEGKTPLLWAAANGHEAVVKYLLDTGKVDIDVRDNEDRTPLWWAAQYGREAVVEILLATGKVDVDIGDNEGRTLLSWVAEKGYKPVVKLLLDIGRADVDARDNEGRTPLWWAARYRHEAVVKLLLTTGNVDIDIRLDEGRTPLSWAAEDGHEALVKLLLGTGKADIDARDNKGRTPLSWAAGKGYNTVVKLLLDTGKVDIDMRDNEDRTPLWWAAQYRHEAVVKLLLTTGNVDINIRLDEGRTPLSWAAEDGHEAVVKLLLDTDKANVDTRDNEGRTPLWWAARYRREAVVKLLLDTGKVDVNVRDNEGRTPLWWAAQYRQKAVVKMLLATGKAIVKLLFDTGNVDVDAEDNGGRTLLSRAAKNTHKVVVNLLLARSKVNVDCLLFADLLSKLPNISHISHQEGRRIATLPNLRYGDGIDLKLIQVPSDNGDWTYVACDERPLDTVVIKADSEYLVKGMTEWVFKWETNGYKPANRKPVKNSKLFQELHALIKELNTSNVKVFFWQVPREMNKEADRLANEAFWD</sequence>
<dbReference type="InterPro" id="IPR012337">
    <property type="entry name" value="RNaseH-like_sf"/>
</dbReference>
<evidence type="ECO:0000256" key="1">
    <source>
        <dbReference type="ARBA" id="ARBA00022737"/>
    </source>
</evidence>
<dbReference type="PROSITE" id="PS50088">
    <property type="entry name" value="ANK_REPEAT"/>
    <property type="match status" value="14"/>
</dbReference>
<accession>A0AA35M2S6</accession>
<dbReference type="Pfam" id="PF00075">
    <property type="entry name" value="RNase_H"/>
    <property type="match status" value="1"/>
</dbReference>
<feature type="repeat" description="ANK" evidence="3">
    <location>
        <begin position="1046"/>
        <end position="1070"/>
    </location>
</feature>
<dbReference type="Gene3D" id="3.30.420.10">
    <property type="entry name" value="Ribonuclease H-like superfamily/Ribonuclease H"/>
    <property type="match status" value="1"/>
</dbReference>
<dbReference type="Proteomes" id="UP001160390">
    <property type="component" value="Unassembled WGS sequence"/>
</dbReference>
<dbReference type="Gene3D" id="3.40.50.300">
    <property type="entry name" value="P-loop containing nucleotide triphosphate hydrolases"/>
    <property type="match status" value="1"/>
</dbReference>
<dbReference type="InterPro" id="IPR036770">
    <property type="entry name" value="Ankyrin_rpt-contain_sf"/>
</dbReference>
<keyword evidence="2 3" id="KW-0040">ANK repeat</keyword>
<dbReference type="SUPFAM" id="SSF53098">
    <property type="entry name" value="Ribonuclease H-like"/>
    <property type="match status" value="1"/>
</dbReference>
<dbReference type="Pfam" id="PF22939">
    <property type="entry name" value="WHD_GPIID"/>
    <property type="match status" value="1"/>
</dbReference>
<dbReference type="PROSITE" id="PS50837">
    <property type="entry name" value="NACHT"/>
    <property type="match status" value="1"/>
</dbReference>
<organism evidence="7 8">
    <name type="scientific">Clonostachys chloroleuca</name>
    <dbReference type="NCBI Taxonomy" id="1926264"/>
    <lineage>
        <taxon>Eukaryota</taxon>
        <taxon>Fungi</taxon>
        <taxon>Dikarya</taxon>
        <taxon>Ascomycota</taxon>
        <taxon>Pezizomycotina</taxon>
        <taxon>Sordariomycetes</taxon>
        <taxon>Hypocreomycetidae</taxon>
        <taxon>Hypocreales</taxon>
        <taxon>Bionectriaceae</taxon>
        <taxon>Clonostachys</taxon>
    </lineage>
</organism>
<dbReference type="SMART" id="SM00248">
    <property type="entry name" value="ANK"/>
    <property type="match status" value="21"/>
</dbReference>
<evidence type="ECO:0000259" key="6">
    <source>
        <dbReference type="PROSITE" id="PS50879"/>
    </source>
</evidence>
<feature type="signal peptide" evidence="4">
    <location>
        <begin position="1"/>
        <end position="18"/>
    </location>
</feature>
<dbReference type="SUPFAM" id="SSF48403">
    <property type="entry name" value="Ankyrin repeat"/>
    <property type="match status" value="2"/>
</dbReference>
<reference evidence="7" key="1">
    <citation type="submission" date="2023-01" db="EMBL/GenBank/DDBJ databases">
        <authorList>
            <person name="Piombo E."/>
        </authorList>
    </citation>
    <scope>NUCLEOTIDE SEQUENCE</scope>
</reference>
<keyword evidence="1" id="KW-0677">Repeat</keyword>
<gene>
    <name evidence="7" type="ORF">CCHLO57077_00018442</name>
</gene>
<dbReference type="GO" id="GO:0003676">
    <property type="term" value="F:nucleic acid binding"/>
    <property type="evidence" value="ECO:0007669"/>
    <property type="project" value="InterPro"/>
</dbReference>
<evidence type="ECO:0000313" key="8">
    <source>
        <dbReference type="Proteomes" id="UP001160390"/>
    </source>
</evidence>
<feature type="repeat" description="ANK" evidence="3">
    <location>
        <begin position="1420"/>
        <end position="1444"/>
    </location>
</feature>
<feature type="repeat" description="ANK" evidence="3">
    <location>
        <begin position="1488"/>
        <end position="1510"/>
    </location>
</feature>
<dbReference type="InterPro" id="IPR002156">
    <property type="entry name" value="RNaseH_domain"/>
</dbReference>
<dbReference type="InterPro" id="IPR002110">
    <property type="entry name" value="Ankyrin_rpt"/>
</dbReference>